<evidence type="ECO:0000256" key="1">
    <source>
        <dbReference type="SAM" id="Phobius"/>
    </source>
</evidence>
<reference evidence="3" key="1">
    <citation type="journal article" date="2019" name="Int. J. Syst. Evol. Microbiol.">
        <title>The Global Catalogue of Microorganisms (GCM) 10K type strain sequencing project: providing services to taxonomists for standard genome sequencing and annotation.</title>
        <authorList>
            <consortium name="The Broad Institute Genomics Platform"/>
            <consortium name="The Broad Institute Genome Sequencing Center for Infectious Disease"/>
            <person name="Wu L."/>
            <person name="Ma J."/>
        </authorList>
    </citation>
    <scope>NUCLEOTIDE SEQUENCE [LARGE SCALE GENOMIC DNA]</scope>
    <source>
        <strain evidence="3">CECT 7477</strain>
    </source>
</reference>
<dbReference type="RefSeq" id="WP_192462234.1">
    <property type="nucleotide sequence ID" value="NZ_JACYFJ010000003.1"/>
</dbReference>
<protein>
    <recommendedName>
        <fullName evidence="4">Transcriptional regulator</fullName>
    </recommendedName>
</protein>
<organism evidence="2 3">
    <name type="scientific">Euzebyella saccharophila</name>
    <dbReference type="NCBI Taxonomy" id="679664"/>
    <lineage>
        <taxon>Bacteria</taxon>
        <taxon>Pseudomonadati</taxon>
        <taxon>Bacteroidota</taxon>
        <taxon>Flavobacteriia</taxon>
        <taxon>Flavobacteriales</taxon>
        <taxon>Flavobacteriaceae</taxon>
        <taxon>Euzebyella</taxon>
    </lineage>
</organism>
<sequence length="223" mass="26478">MNYIKHLNAAFHKFYGDDRLNYAHLSLYFALFYYWNLHRFPIEFYANRTELMKLAKIGSRSTYHRLIKDLSEWEYIQYLPSQNPSKNTMVVMCQICTSTVTETGQAGTLMERYCPKNVPLTLYIKHSKQYKLSEERKPKNELEVIEYFKSKKWSSLNAVKFFNHYQGVGWKIGGKTKIEDWKAIAANWMLRAEEIKEKPTLQIVAKNKDYLITNEQKNYGEPL</sequence>
<comment type="caution">
    <text evidence="2">The sequence shown here is derived from an EMBL/GenBank/DDBJ whole genome shotgun (WGS) entry which is preliminary data.</text>
</comment>
<accession>A0ABV8JKD4</accession>
<proteinExistence type="predicted"/>
<keyword evidence="1" id="KW-0472">Membrane</keyword>
<keyword evidence="1" id="KW-0812">Transmembrane</keyword>
<name>A0ABV8JKD4_9FLAO</name>
<feature type="transmembrane region" description="Helical" evidence="1">
    <location>
        <begin position="20"/>
        <end position="37"/>
    </location>
</feature>
<evidence type="ECO:0000313" key="2">
    <source>
        <dbReference type="EMBL" id="MFC4094844.1"/>
    </source>
</evidence>
<evidence type="ECO:0008006" key="4">
    <source>
        <dbReference type="Google" id="ProtNLM"/>
    </source>
</evidence>
<dbReference type="Proteomes" id="UP001595814">
    <property type="component" value="Unassembled WGS sequence"/>
</dbReference>
<keyword evidence="1" id="KW-1133">Transmembrane helix</keyword>
<dbReference type="EMBL" id="JBHSAW010000003">
    <property type="protein sequence ID" value="MFC4094844.1"/>
    <property type="molecule type" value="Genomic_DNA"/>
</dbReference>
<gene>
    <name evidence="2" type="ORF">ACFOUT_03105</name>
</gene>
<evidence type="ECO:0000313" key="3">
    <source>
        <dbReference type="Proteomes" id="UP001595814"/>
    </source>
</evidence>
<keyword evidence="3" id="KW-1185">Reference proteome</keyword>